<proteinExistence type="inferred from homology"/>
<keyword evidence="9" id="KW-0238">DNA-binding</keyword>
<evidence type="ECO:0000313" key="15">
    <source>
        <dbReference type="Proteomes" id="UP000034154"/>
    </source>
</evidence>
<dbReference type="Gene3D" id="3.40.50.300">
    <property type="entry name" value="P-loop containing nucleotide triphosphate hydrolases"/>
    <property type="match status" value="1"/>
</dbReference>
<keyword evidence="2" id="KW-0963">Cytoplasm</keyword>
<dbReference type="SUPFAM" id="SSF52540">
    <property type="entry name" value="P-loop containing nucleoside triphosphate hydrolases"/>
    <property type="match status" value="1"/>
</dbReference>
<dbReference type="GO" id="GO:0005524">
    <property type="term" value="F:ATP binding"/>
    <property type="evidence" value="ECO:0007669"/>
    <property type="project" value="UniProtKB-KW"/>
</dbReference>
<comment type="subcellular location">
    <subcellularLocation>
        <location evidence="1">Cytoplasm</location>
    </subcellularLocation>
</comment>
<evidence type="ECO:0000256" key="12">
    <source>
        <dbReference type="ARBA" id="ARBA00039316"/>
    </source>
</evidence>
<dbReference type="PATRIC" id="fig|1619000.3.peg.906"/>
<evidence type="ECO:0000256" key="9">
    <source>
        <dbReference type="ARBA" id="ARBA00023125"/>
    </source>
</evidence>
<keyword evidence="5" id="KW-0227">DNA damage</keyword>
<evidence type="ECO:0000256" key="11">
    <source>
        <dbReference type="ARBA" id="ARBA00038000"/>
    </source>
</evidence>
<evidence type="ECO:0000256" key="13">
    <source>
        <dbReference type="ARBA" id="ARBA00042156"/>
    </source>
</evidence>
<dbReference type="GO" id="GO:0003677">
    <property type="term" value="F:DNA binding"/>
    <property type="evidence" value="ECO:0007669"/>
    <property type="project" value="UniProtKB-KW"/>
</dbReference>
<evidence type="ECO:0000256" key="7">
    <source>
        <dbReference type="ARBA" id="ARBA00022840"/>
    </source>
</evidence>
<keyword evidence="7" id="KW-0067">ATP-binding</keyword>
<dbReference type="GO" id="GO:0005737">
    <property type="term" value="C:cytoplasm"/>
    <property type="evidence" value="ECO:0007669"/>
    <property type="project" value="UniProtKB-SubCell"/>
</dbReference>
<evidence type="ECO:0000256" key="1">
    <source>
        <dbReference type="ARBA" id="ARBA00004496"/>
    </source>
</evidence>
<dbReference type="AlphaFoldDB" id="A0A0G1JB97"/>
<sequence length="64" mass="6825">MIIEHNLDVIKGADWIIDMGPDGGVKGGLIVAEGTPKEVAVKKGSPTGVFLKKMFDEAKKTKKS</sequence>
<dbReference type="GO" id="GO:0004518">
    <property type="term" value="F:nuclease activity"/>
    <property type="evidence" value="ECO:0007669"/>
    <property type="project" value="UniProtKB-KW"/>
</dbReference>
<keyword evidence="6" id="KW-0228">DNA excision</keyword>
<keyword evidence="3" id="KW-0677">Repeat</keyword>
<comment type="caution">
    <text evidence="14">The sequence shown here is derived from an EMBL/GenBank/DDBJ whole genome shotgun (WGS) entry which is preliminary data.</text>
</comment>
<evidence type="ECO:0000256" key="2">
    <source>
        <dbReference type="ARBA" id="ARBA00022490"/>
    </source>
</evidence>
<evidence type="ECO:0000256" key="4">
    <source>
        <dbReference type="ARBA" id="ARBA00022741"/>
    </source>
</evidence>
<dbReference type="GO" id="GO:0006281">
    <property type="term" value="P:DNA repair"/>
    <property type="evidence" value="ECO:0007669"/>
    <property type="project" value="UniProtKB-KW"/>
</dbReference>
<evidence type="ECO:0000256" key="3">
    <source>
        <dbReference type="ARBA" id="ARBA00022737"/>
    </source>
</evidence>
<dbReference type="Proteomes" id="UP000034154">
    <property type="component" value="Unassembled WGS sequence"/>
</dbReference>
<name>A0A0G1JB97_9BACT</name>
<organism evidence="14 15">
    <name type="scientific">Candidatus Uhrbacteria bacterium GW2011_GWF2_44_350</name>
    <dbReference type="NCBI Taxonomy" id="1619000"/>
    <lineage>
        <taxon>Bacteria</taxon>
        <taxon>Candidatus Uhriibacteriota</taxon>
    </lineage>
</organism>
<evidence type="ECO:0000256" key="5">
    <source>
        <dbReference type="ARBA" id="ARBA00022763"/>
    </source>
</evidence>
<evidence type="ECO:0000256" key="10">
    <source>
        <dbReference type="ARBA" id="ARBA00023204"/>
    </source>
</evidence>
<evidence type="ECO:0000256" key="6">
    <source>
        <dbReference type="ARBA" id="ARBA00022769"/>
    </source>
</evidence>
<dbReference type="InterPro" id="IPR027417">
    <property type="entry name" value="P-loop_NTPase"/>
</dbReference>
<dbReference type="PANTHER" id="PTHR43152">
    <property type="entry name" value="UVRABC SYSTEM PROTEIN A"/>
    <property type="match status" value="1"/>
</dbReference>
<evidence type="ECO:0000256" key="8">
    <source>
        <dbReference type="ARBA" id="ARBA00022881"/>
    </source>
</evidence>
<comment type="similarity">
    <text evidence="11">Belongs to the ABC transporter superfamily. UvrA family.</text>
</comment>
<keyword evidence="4" id="KW-0547">Nucleotide-binding</keyword>
<gene>
    <name evidence="14" type="ORF">UW63_C0065G0002</name>
</gene>
<dbReference type="EMBL" id="LCJB01000065">
    <property type="protein sequence ID" value="KKT68936.1"/>
    <property type="molecule type" value="Genomic_DNA"/>
</dbReference>
<reference evidence="14 15" key="1">
    <citation type="journal article" date="2015" name="Nature">
        <title>rRNA introns, odd ribosomes, and small enigmatic genomes across a large radiation of phyla.</title>
        <authorList>
            <person name="Brown C.T."/>
            <person name="Hug L.A."/>
            <person name="Thomas B.C."/>
            <person name="Sharon I."/>
            <person name="Castelle C.J."/>
            <person name="Singh A."/>
            <person name="Wilkins M.J."/>
            <person name="Williams K.H."/>
            <person name="Banfield J.F."/>
        </authorList>
    </citation>
    <scope>NUCLEOTIDE SEQUENCE [LARGE SCALE GENOMIC DNA]</scope>
</reference>
<accession>A0A0G1JB97</accession>
<keyword evidence="10" id="KW-0234">DNA repair</keyword>
<protein>
    <recommendedName>
        <fullName evidence="12">UvrABC system protein A</fullName>
    </recommendedName>
    <alternativeName>
        <fullName evidence="13">Excinuclease ABC subunit A</fullName>
    </alternativeName>
</protein>
<dbReference type="PANTHER" id="PTHR43152:SF3">
    <property type="entry name" value="UVRABC SYSTEM PROTEIN A"/>
    <property type="match status" value="1"/>
</dbReference>
<evidence type="ECO:0000313" key="14">
    <source>
        <dbReference type="EMBL" id="KKT68936.1"/>
    </source>
</evidence>
<keyword evidence="8" id="KW-0267">Excision nuclease</keyword>